<evidence type="ECO:0000256" key="1">
    <source>
        <dbReference type="SAM" id="MobiDB-lite"/>
    </source>
</evidence>
<proteinExistence type="predicted"/>
<dbReference type="Proteomes" id="UP000014760">
    <property type="component" value="Unassembled WGS sequence"/>
</dbReference>
<reference evidence="4" key="1">
    <citation type="submission" date="2012-12" db="EMBL/GenBank/DDBJ databases">
        <authorList>
            <person name="Hellsten U."/>
            <person name="Grimwood J."/>
            <person name="Chapman J.A."/>
            <person name="Shapiro H."/>
            <person name="Aerts A."/>
            <person name="Otillar R.P."/>
            <person name="Terry A.Y."/>
            <person name="Boore J.L."/>
            <person name="Simakov O."/>
            <person name="Marletaz F."/>
            <person name="Cho S.-J."/>
            <person name="Edsinger-Gonzales E."/>
            <person name="Havlak P."/>
            <person name="Kuo D.-H."/>
            <person name="Larsson T."/>
            <person name="Lv J."/>
            <person name="Arendt D."/>
            <person name="Savage R."/>
            <person name="Osoegawa K."/>
            <person name="de Jong P."/>
            <person name="Lindberg D.R."/>
            <person name="Seaver E.C."/>
            <person name="Weisblat D.A."/>
            <person name="Putnam N.H."/>
            <person name="Grigoriev I.V."/>
            <person name="Rokhsar D.S."/>
        </authorList>
    </citation>
    <scope>NUCLEOTIDE SEQUENCE</scope>
    <source>
        <strain evidence="4">I ESC-2004</strain>
    </source>
</reference>
<evidence type="ECO:0000313" key="4">
    <source>
        <dbReference type="Proteomes" id="UP000014760"/>
    </source>
</evidence>
<accession>R7UTN1</accession>
<dbReference type="EMBL" id="AMQN01043397">
    <property type="status" value="NOT_ANNOTATED_CDS"/>
    <property type="molecule type" value="Genomic_DNA"/>
</dbReference>
<gene>
    <name evidence="2" type="ORF">CAPTEDRAFT_189039</name>
</gene>
<evidence type="ECO:0000313" key="3">
    <source>
        <dbReference type="EnsemblMetazoa" id="CapteP189039"/>
    </source>
</evidence>
<feature type="compositionally biased region" description="Polar residues" evidence="1">
    <location>
        <begin position="139"/>
        <end position="152"/>
    </location>
</feature>
<feature type="compositionally biased region" description="Basic residues" evidence="1">
    <location>
        <begin position="99"/>
        <end position="108"/>
    </location>
</feature>
<organism evidence="2">
    <name type="scientific">Capitella teleta</name>
    <name type="common">Polychaete worm</name>
    <dbReference type="NCBI Taxonomy" id="283909"/>
    <lineage>
        <taxon>Eukaryota</taxon>
        <taxon>Metazoa</taxon>
        <taxon>Spiralia</taxon>
        <taxon>Lophotrochozoa</taxon>
        <taxon>Annelida</taxon>
        <taxon>Polychaeta</taxon>
        <taxon>Sedentaria</taxon>
        <taxon>Scolecida</taxon>
        <taxon>Capitellidae</taxon>
        <taxon>Capitella</taxon>
    </lineage>
</organism>
<reference evidence="2 4" key="2">
    <citation type="journal article" date="2013" name="Nature">
        <title>Insights into bilaterian evolution from three spiralian genomes.</title>
        <authorList>
            <person name="Simakov O."/>
            <person name="Marletaz F."/>
            <person name="Cho S.J."/>
            <person name="Edsinger-Gonzales E."/>
            <person name="Havlak P."/>
            <person name="Hellsten U."/>
            <person name="Kuo D.H."/>
            <person name="Larsson T."/>
            <person name="Lv J."/>
            <person name="Arendt D."/>
            <person name="Savage R."/>
            <person name="Osoegawa K."/>
            <person name="de Jong P."/>
            <person name="Grimwood J."/>
            <person name="Chapman J.A."/>
            <person name="Shapiro H."/>
            <person name="Aerts A."/>
            <person name="Otillar R.P."/>
            <person name="Terry A.Y."/>
            <person name="Boore J.L."/>
            <person name="Grigoriev I.V."/>
            <person name="Lindberg D.R."/>
            <person name="Seaver E.C."/>
            <person name="Weisblat D.A."/>
            <person name="Putnam N.H."/>
            <person name="Rokhsar D.S."/>
        </authorList>
    </citation>
    <scope>NUCLEOTIDE SEQUENCE</scope>
    <source>
        <strain evidence="2 4">I ESC-2004</strain>
    </source>
</reference>
<evidence type="ECO:0000313" key="2">
    <source>
        <dbReference type="EMBL" id="ELU06751.1"/>
    </source>
</evidence>
<reference evidence="3" key="3">
    <citation type="submission" date="2015-06" db="UniProtKB">
        <authorList>
            <consortium name="EnsemblMetazoa"/>
        </authorList>
    </citation>
    <scope>IDENTIFICATION</scope>
</reference>
<dbReference type="EnsemblMetazoa" id="CapteT189039">
    <property type="protein sequence ID" value="CapteP189039"/>
    <property type="gene ID" value="CapteG189039"/>
</dbReference>
<dbReference type="AlphaFoldDB" id="R7UTN1"/>
<name>R7UTN1_CAPTE</name>
<dbReference type="HOGENOM" id="CLU_1504852_0_0_1"/>
<keyword evidence="4" id="KW-1185">Reference proteome</keyword>
<protein>
    <submittedName>
        <fullName evidence="2 3">Uncharacterized protein</fullName>
    </submittedName>
</protein>
<dbReference type="EMBL" id="KB300430">
    <property type="protein sequence ID" value="ELU06751.1"/>
    <property type="molecule type" value="Genomic_DNA"/>
</dbReference>
<sequence length="179" mass="20411">MMRPSSSNYDSRHEKKKSKGNEICEIPEDNTPSESSMTARSVQTASTLSPRNIHHIPELTVTSPVDPPKRNRIQEPQRTPRIQEPNALVIQFEQPDGHRLRKPSPSRRKSSERSSRRSGNLARDGLSGWNRSSGRRRSAQYTSDTRPTTRESTVIDYYSDDFDDTDTSSCSDYDDALIW</sequence>
<feature type="region of interest" description="Disordered" evidence="1">
    <location>
        <begin position="1"/>
        <end position="153"/>
    </location>
</feature>
<feature type="compositionally biased region" description="Polar residues" evidence="1">
    <location>
        <begin position="30"/>
        <end position="50"/>
    </location>
</feature>